<dbReference type="AlphaFoldDB" id="A0A699YP93"/>
<proteinExistence type="predicted"/>
<reference evidence="1 2" key="1">
    <citation type="submission" date="2020-02" db="EMBL/GenBank/DDBJ databases">
        <title>Draft genome sequence of Haematococcus lacustris strain NIES-144.</title>
        <authorList>
            <person name="Morimoto D."/>
            <person name="Nakagawa S."/>
            <person name="Yoshida T."/>
            <person name="Sawayama S."/>
        </authorList>
    </citation>
    <scope>NUCLEOTIDE SEQUENCE [LARGE SCALE GENOMIC DNA]</scope>
    <source>
        <strain evidence="1 2">NIES-144</strain>
    </source>
</reference>
<protein>
    <submittedName>
        <fullName evidence="1">Uncharacterized protein</fullName>
    </submittedName>
</protein>
<name>A0A699YP93_HAELA</name>
<dbReference type="EMBL" id="BLLF01000468">
    <property type="protein sequence ID" value="GFH12097.1"/>
    <property type="molecule type" value="Genomic_DNA"/>
</dbReference>
<accession>A0A699YP93</accession>
<gene>
    <name evidence="1" type="ORF">HaLaN_07725</name>
</gene>
<comment type="caution">
    <text evidence="1">The sequence shown here is derived from an EMBL/GenBank/DDBJ whole genome shotgun (WGS) entry which is preliminary data.</text>
</comment>
<keyword evidence="2" id="KW-1185">Reference proteome</keyword>
<evidence type="ECO:0000313" key="1">
    <source>
        <dbReference type="EMBL" id="GFH12097.1"/>
    </source>
</evidence>
<dbReference type="Proteomes" id="UP000485058">
    <property type="component" value="Unassembled WGS sequence"/>
</dbReference>
<evidence type="ECO:0000313" key="2">
    <source>
        <dbReference type="Proteomes" id="UP000485058"/>
    </source>
</evidence>
<sequence length="58" mass="6320">MPLTLSLARNWEPGVRQKDEDLVLDGIDVDRSAEGVLYGTWVTCSRGSGMDPIEAGEL</sequence>
<organism evidence="1 2">
    <name type="scientific">Haematococcus lacustris</name>
    <name type="common">Green alga</name>
    <name type="synonym">Haematococcus pluvialis</name>
    <dbReference type="NCBI Taxonomy" id="44745"/>
    <lineage>
        <taxon>Eukaryota</taxon>
        <taxon>Viridiplantae</taxon>
        <taxon>Chlorophyta</taxon>
        <taxon>core chlorophytes</taxon>
        <taxon>Chlorophyceae</taxon>
        <taxon>CS clade</taxon>
        <taxon>Chlamydomonadales</taxon>
        <taxon>Haematococcaceae</taxon>
        <taxon>Haematococcus</taxon>
    </lineage>
</organism>